<sequence length="236" mass="27243">MTTKQHAFNADTWVSDIVSRQPRTGDLFRELRIDFCCGGKMPIRQAAEQRGLDTAEVLRRIEQIDEQAAQHREMQPASLEPQELIAHIQRKYHEALRQELPALTPYVTKLARVHGGSRPYLLRVQEIFSLLKKELLEHTEDEDRNVFPLLETYFRSPAADTAQALEPYLNELESEHAQAGELLKELREITGDFVPPIDACGTHRLVLNRLEALEKDTFEHIHMENNILFEEARKAI</sequence>
<evidence type="ECO:0000256" key="4">
    <source>
        <dbReference type="ARBA" id="ARBA00023004"/>
    </source>
</evidence>
<keyword evidence="2" id="KW-0963">Cytoplasm</keyword>
<dbReference type="Pfam" id="PF01814">
    <property type="entry name" value="Hemerythrin"/>
    <property type="match status" value="1"/>
</dbReference>
<evidence type="ECO:0000256" key="2">
    <source>
        <dbReference type="ARBA" id="ARBA00022490"/>
    </source>
</evidence>
<dbReference type="GO" id="GO:0005737">
    <property type="term" value="C:cytoplasm"/>
    <property type="evidence" value="ECO:0007669"/>
    <property type="project" value="UniProtKB-SubCell"/>
</dbReference>
<evidence type="ECO:0000256" key="3">
    <source>
        <dbReference type="ARBA" id="ARBA00022723"/>
    </source>
</evidence>
<evidence type="ECO:0000256" key="1">
    <source>
        <dbReference type="ARBA" id="ARBA00004496"/>
    </source>
</evidence>
<protein>
    <submittedName>
        <fullName evidence="6">Iron-sulfur cluster repair di-iron protein</fullName>
    </submittedName>
</protein>
<evidence type="ECO:0000313" key="7">
    <source>
        <dbReference type="Proteomes" id="UP000316968"/>
    </source>
</evidence>
<dbReference type="PANTHER" id="PTHR36438">
    <property type="entry name" value="IRON-SULFUR CLUSTER REPAIR PROTEIN YTFE"/>
    <property type="match status" value="1"/>
</dbReference>
<dbReference type="GO" id="GO:0046872">
    <property type="term" value="F:metal ion binding"/>
    <property type="evidence" value="ECO:0007669"/>
    <property type="project" value="UniProtKB-KW"/>
</dbReference>
<organism evidence="6 7">
    <name type="scientific">Saccharibacillus brassicae</name>
    <dbReference type="NCBI Taxonomy" id="2583377"/>
    <lineage>
        <taxon>Bacteria</taxon>
        <taxon>Bacillati</taxon>
        <taxon>Bacillota</taxon>
        <taxon>Bacilli</taxon>
        <taxon>Bacillales</taxon>
        <taxon>Paenibacillaceae</taxon>
        <taxon>Saccharibacillus</taxon>
    </lineage>
</organism>
<evidence type="ECO:0000313" key="6">
    <source>
        <dbReference type="EMBL" id="QDH23207.1"/>
    </source>
</evidence>
<proteinExistence type="predicted"/>
<dbReference type="NCBIfam" id="TIGR03652">
    <property type="entry name" value="FeS_repair_RIC"/>
    <property type="match status" value="1"/>
</dbReference>
<keyword evidence="4" id="KW-0408">Iron</keyword>
<dbReference type="RefSeq" id="WP_141449744.1">
    <property type="nucleotide sequence ID" value="NZ_CP041217.1"/>
</dbReference>
<dbReference type="Pfam" id="PF04405">
    <property type="entry name" value="ScdA_N"/>
    <property type="match status" value="1"/>
</dbReference>
<dbReference type="AlphaFoldDB" id="A0A4Y6V3W7"/>
<dbReference type="OrthoDB" id="9797132at2"/>
<dbReference type="InterPro" id="IPR012312">
    <property type="entry name" value="Hemerythrin-like"/>
</dbReference>
<reference evidence="6 7" key="1">
    <citation type="submission" date="2019-06" db="EMBL/GenBank/DDBJ databases">
        <title>Saccharibacillus brassicae sp. nov., an endophytic bacterium isolated from Chinese cabbage seeds (Brassica pekinensis).</title>
        <authorList>
            <person name="Jiang L."/>
            <person name="Lee J."/>
            <person name="Kim S.W."/>
        </authorList>
    </citation>
    <scope>NUCLEOTIDE SEQUENCE [LARGE SCALE GENOMIC DNA]</scope>
    <source>
        <strain evidence="7">KCTC 43072 / ATSA2</strain>
    </source>
</reference>
<dbReference type="EMBL" id="CP041217">
    <property type="protein sequence ID" value="QDH23207.1"/>
    <property type="molecule type" value="Genomic_DNA"/>
</dbReference>
<evidence type="ECO:0000259" key="5">
    <source>
        <dbReference type="Pfam" id="PF01814"/>
    </source>
</evidence>
<accession>A0A4Y6V3W7</accession>
<name>A0A4Y6V3W7_SACBS</name>
<dbReference type="InterPro" id="IPR019903">
    <property type="entry name" value="RIC_family"/>
</dbReference>
<feature type="domain" description="Hemerythrin-like" evidence="5">
    <location>
        <begin position="86"/>
        <end position="231"/>
    </location>
</feature>
<dbReference type="KEGG" id="saca:FFV09_21495"/>
<dbReference type="Proteomes" id="UP000316968">
    <property type="component" value="Chromosome"/>
</dbReference>
<dbReference type="PANTHER" id="PTHR36438:SF1">
    <property type="entry name" value="IRON-SULFUR CLUSTER REPAIR PROTEIN YTFE"/>
    <property type="match status" value="1"/>
</dbReference>
<gene>
    <name evidence="6" type="primary">ric</name>
    <name evidence="6" type="ORF">FFV09_21495</name>
</gene>
<comment type="subcellular location">
    <subcellularLocation>
        <location evidence="1">Cytoplasm</location>
    </subcellularLocation>
</comment>
<dbReference type="Gene3D" id="1.20.120.520">
    <property type="entry name" value="nmb1532 protein domain like"/>
    <property type="match status" value="1"/>
</dbReference>
<keyword evidence="3" id="KW-0479">Metal-binding</keyword>
<keyword evidence="7" id="KW-1185">Reference proteome</keyword>